<gene>
    <name evidence="1" type="ORF">SDC9_121848</name>
</gene>
<comment type="caution">
    <text evidence="1">The sequence shown here is derived from an EMBL/GenBank/DDBJ whole genome shotgun (WGS) entry which is preliminary data.</text>
</comment>
<protein>
    <submittedName>
        <fullName evidence="1">Uncharacterized protein</fullName>
    </submittedName>
</protein>
<dbReference type="EMBL" id="VSSQ01026238">
    <property type="protein sequence ID" value="MPM74859.1"/>
    <property type="molecule type" value="Genomic_DNA"/>
</dbReference>
<dbReference type="Gene3D" id="3.90.1150.10">
    <property type="entry name" value="Aspartate Aminotransferase, domain 1"/>
    <property type="match status" value="1"/>
</dbReference>
<reference evidence="1" key="1">
    <citation type="submission" date="2019-08" db="EMBL/GenBank/DDBJ databases">
        <authorList>
            <person name="Kucharzyk K."/>
            <person name="Murdoch R.W."/>
            <person name="Higgins S."/>
            <person name="Loffler F."/>
        </authorList>
    </citation>
    <scope>NUCLEOTIDE SEQUENCE</scope>
</reference>
<dbReference type="InterPro" id="IPR015422">
    <property type="entry name" value="PyrdxlP-dep_Trfase_small"/>
</dbReference>
<organism evidence="1">
    <name type="scientific">bioreactor metagenome</name>
    <dbReference type="NCBI Taxonomy" id="1076179"/>
    <lineage>
        <taxon>unclassified sequences</taxon>
        <taxon>metagenomes</taxon>
        <taxon>ecological metagenomes</taxon>
    </lineage>
</organism>
<proteinExistence type="predicted"/>
<accession>A0A645CD33</accession>
<evidence type="ECO:0000313" key="1">
    <source>
        <dbReference type="EMBL" id="MPM74859.1"/>
    </source>
</evidence>
<sequence length="97" mass="10867">MTVDPARLKPGKTRDDVIAALQAEGVPEVFAGWGAPVYGQKLWNIPPRDYRIHSGATIEAIINHRIMLFSLMWLMAGEPALHRLVEALAKVMKEYAR</sequence>
<name>A0A645CD33_9ZZZZ</name>
<dbReference type="AlphaFoldDB" id="A0A645CD33"/>